<dbReference type="GO" id="GO:0033063">
    <property type="term" value="C:Rad51B-Rad51C-Rad51D-XRCC2 complex"/>
    <property type="evidence" value="ECO:0007669"/>
    <property type="project" value="InterPro"/>
</dbReference>
<dbReference type="GO" id="GO:0003697">
    <property type="term" value="F:single-stranded DNA binding"/>
    <property type="evidence" value="ECO:0007669"/>
    <property type="project" value="TreeGrafter"/>
</dbReference>
<keyword evidence="5" id="KW-1185">Reference proteome</keyword>
<comment type="caution">
    <text evidence="4">The sequence shown here is derived from an EMBL/GenBank/DDBJ whole genome shotgun (WGS) entry which is preliminary data.</text>
</comment>
<reference evidence="4 5" key="1">
    <citation type="journal article" date="2019" name="Environ. Microbiol.">
        <title>At the nexus of three kingdoms: the genome of the mycorrhizal fungus Gigaspora margarita provides insights into plant, endobacterial and fungal interactions.</title>
        <authorList>
            <person name="Venice F."/>
            <person name="Ghignone S."/>
            <person name="Salvioli di Fossalunga A."/>
            <person name="Amselem J."/>
            <person name="Novero M."/>
            <person name="Xianan X."/>
            <person name="Sedzielewska Toro K."/>
            <person name="Morin E."/>
            <person name="Lipzen A."/>
            <person name="Grigoriev I.V."/>
            <person name="Henrissat B."/>
            <person name="Martin F.M."/>
            <person name="Bonfante P."/>
        </authorList>
    </citation>
    <scope>NUCLEOTIDE SEQUENCE [LARGE SCALE GENOMIC DNA]</scope>
    <source>
        <strain evidence="4 5">BEG34</strain>
    </source>
</reference>
<gene>
    <name evidence="4" type="ORF">F8M41_000591</name>
</gene>
<dbReference type="OrthoDB" id="1861185at2759"/>
<dbReference type="PIRSF" id="PIRSF005856">
    <property type="entry name" value="Rad51"/>
    <property type="match status" value="1"/>
</dbReference>
<dbReference type="GO" id="GO:0140664">
    <property type="term" value="F:ATP-dependent DNA damage sensor activity"/>
    <property type="evidence" value="ECO:0007669"/>
    <property type="project" value="InterPro"/>
</dbReference>
<dbReference type="InterPro" id="IPR030548">
    <property type="entry name" value="RAD51B"/>
</dbReference>
<accession>A0A8H4A8H8</accession>
<dbReference type="InterPro" id="IPR027417">
    <property type="entry name" value="P-loop_NTPase"/>
</dbReference>
<keyword evidence="1" id="KW-0547">Nucleotide-binding</keyword>
<dbReference type="GO" id="GO:0000724">
    <property type="term" value="P:double-strand break repair via homologous recombination"/>
    <property type="evidence" value="ECO:0007669"/>
    <property type="project" value="InterPro"/>
</dbReference>
<dbReference type="GO" id="GO:0005657">
    <property type="term" value="C:replication fork"/>
    <property type="evidence" value="ECO:0007669"/>
    <property type="project" value="TreeGrafter"/>
</dbReference>
<dbReference type="GO" id="GO:0003690">
    <property type="term" value="F:double-stranded DNA binding"/>
    <property type="evidence" value="ECO:0007669"/>
    <property type="project" value="TreeGrafter"/>
</dbReference>
<name>A0A8H4A8H8_GIGMA</name>
<dbReference type="GO" id="GO:0061982">
    <property type="term" value="P:meiosis I cell cycle process"/>
    <property type="evidence" value="ECO:0007669"/>
    <property type="project" value="UniProtKB-ARBA"/>
</dbReference>
<organism evidence="4 5">
    <name type="scientific">Gigaspora margarita</name>
    <dbReference type="NCBI Taxonomy" id="4874"/>
    <lineage>
        <taxon>Eukaryota</taxon>
        <taxon>Fungi</taxon>
        <taxon>Fungi incertae sedis</taxon>
        <taxon>Mucoromycota</taxon>
        <taxon>Glomeromycotina</taxon>
        <taxon>Glomeromycetes</taxon>
        <taxon>Diversisporales</taxon>
        <taxon>Gigasporaceae</taxon>
        <taxon>Gigaspora</taxon>
    </lineage>
</organism>
<dbReference type="Proteomes" id="UP000439903">
    <property type="component" value="Unassembled WGS sequence"/>
</dbReference>
<dbReference type="EMBL" id="WTPW01001044">
    <property type="protein sequence ID" value="KAF0460718.1"/>
    <property type="molecule type" value="Genomic_DNA"/>
</dbReference>
<dbReference type="AlphaFoldDB" id="A0A8H4A8H8"/>
<dbReference type="InterPro" id="IPR016467">
    <property type="entry name" value="DNA_recomb/repair_RecA-like"/>
</dbReference>
<protein>
    <submittedName>
        <fullName evidence="4">DNA repair protein RAD51-like 2</fullName>
    </submittedName>
</protein>
<feature type="domain" description="RecA family profile 1" evidence="3">
    <location>
        <begin position="87"/>
        <end position="271"/>
    </location>
</feature>
<dbReference type="Pfam" id="PF08423">
    <property type="entry name" value="Rad51"/>
    <property type="match status" value="1"/>
</dbReference>
<proteinExistence type="predicted"/>
<dbReference type="InterPro" id="IPR020588">
    <property type="entry name" value="RecA_ATP-bd"/>
</dbReference>
<dbReference type="Gene3D" id="3.40.50.300">
    <property type="entry name" value="P-loop containing nucleotide triphosphate hydrolases"/>
    <property type="match status" value="1"/>
</dbReference>
<dbReference type="SUPFAM" id="SSF52540">
    <property type="entry name" value="P-loop containing nucleoside triphosphate hydrolases"/>
    <property type="match status" value="1"/>
</dbReference>
<dbReference type="PROSITE" id="PS50162">
    <property type="entry name" value="RECA_2"/>
    <property type="match status" value="1"/>
</dbReference>
<evidence type="ECO:0000313" key="4">
    <source>
        <dbReference type="EMBL" id="KAF0460718.1"/>
    </source>
</evidence>
<evidence type="ECO:0000256" key="1">
    <source>
        <dbReference type="ARBA" id="ARBA00022741"/>
    </source>
</evidence>
<keyword evidence="2" id="KW-0067">ATP-binding</keyword>
<evidence type="ECO:0000256" key="2">
    <source>
        <dbReference type="ARBA" id="ARBA00022840"/>
    </source>
</evidence>
<dbReference type="GO" id="GO:0005524">
    <property type="term" value="F:ATP binding"/>
    <property type="evidence" value="ECO:0007669"/>
    <property type="project" value="UniProtKB-KW"/>
</dbReference>
<evidence type="ECO:0000259" key="3">
    <source>
        <dbReference type="PROSITE" id="PS50162"/>
    </source>
</evidence>
<dbReference type="GO" id="GO:0000400">
    <property type="term" value="F:four-way junction DNA binding"/>
    <property type="evidence" value="ECO:0007669"/>
    <property type="project" value="TreeGrafter"/>
</dbReference>
<dbReference type="PANTHER" id="PTHR46456:SF1">
    <property type="entry name" value="DNA REPAIR PROTEIN RAD51 HOMOLOG 2"/>
    <property type="match status" value="1"/>
</dbReference>
<sequence>MYSDRRLSRLPLHLSIEQRQLSKLASLPRNPIRTTQNLLTTDERILRRRCDWDPEFAKSVQKKCAQWVAPKSCSALDLLKDTYKETKEPFMSTSLPELDIVLGGGIPCSSLTEIVGPTNFGKTQFCLTLSILATLPVSMNGLGGGTCYISTQGTFPAERLMEIAKYRYPYLFGDENPQCQDNIKKMSDAIHLMKAKSSKELANILENFQEFIIEKNIRLLIIDSFGALIKKEFIGKKDSLDKRSRLLVKFAAWLKFLSESFNMPTVVTNQVISFNNIREALTDLTNESDSSIKPALGNTWSHAVNTRLMMDYCDINPVIMLVNPDVPRNLRKIRVEKSPIGARKTFYFTIERKGIVNFDLKNVMDKMRNCNQDRTSDIKRLKIDENE</sequence>
<evidence type="ECO:0000313" key="5">
    <source>
        <dbReference type="Proteomes" id="UP000439903"/>
    </source>
</evidence>
<dbReference type="PANTHER" id="PTHR46456">
    <property type="entry name" value="DNA REPAIR PROTEIN RAD51 HOMOLOG 2"/>
    <property type="match status" value="1"/>
</dbReference>
<dbReference type="InterPro" id="IPR013632">
    <property type="entry name" value="Rad51_C"/>
</dbReference>